<proteinExistence type="predicted"/>
<dbReference type="EMBL" id="JAUJFL010000012">
    <property type="protein sequence ID" value="KAK2596088.1"/>
    <property type="molecule type" value="Genomic_DNA"/>
</dbReference>
<reference evidence="7" key="1">
    <citation type="submission" date="2023-06" db="EMBL/GenBank/DDBJ databases">
        <authorList>
            <person name="Noh H."/>
        </authorList>
    </citation>
    <scope>NUCLEOTIDE SEQUENCE</scope>
    <source>
        <strain evidence="7">DUCC20226</strain>
    </source>
</reference>
<dbReference type="InterPro" id="IPR036770">
    <property type="entry name" value="Ankyrin_rpt-contain_sf"/>
</dbReference>
<dbReference type="PANTHER" id="PTHR24123:SF33">
    <property type="entry name" value="PROTEIN HOS4"/>
    <property type="match status" value="1"/>
</dbReference>
<dbReference type="PROSITE" id="PS50297">
    <property type="entry name" value="ANK_REP_REGION"/>
    <property type="match status" value="1"/>
</dbReference>
<name>A0AAD9S0Z9_PHOAM</name>
<dbReference type="PROSITE" id="PS50088">
    <property type="entry name" value="ANK_REPEAT"/>
    <property type="match status" value="6"/>
</dbReference>
<keyword evidence="2 3" id="KW-0040">ANK repeat</keyword>
<feature type="domain" description="NWD NACHT-NTPase N-terminal" evidence="5">
    <location>
        <begin position="66"/>
        <end position="182"/>
    </location>
</feature>
<feature type="repeat" description="ANK" evidence="3">
    <location>
        <begin position="1286"/>
        <end position="1322"/>
    </location>
</feature>
<dbReference type="Pfam" id="PF17100">
    <property type="entry name" value="NACHT_N"/>
    <property type="match status" value="2"/>
</dbReference>
<dbReference type="InterPro" id="IPR031359">
    <property type="entry name" value="NACHT_N"/>
</dbReference>
<feature type="compositionally biased region" description="Polar residues" evidence="4">
    <location>
        <begin position="1752"/>
        <end position="1765"/>
    </location>
</feature>
<evidence type="ECO:0000259" key="6">
    <source>
        <dbReference type="Pfam" id="PF24883"/>
    </source>
</evidence>
<feature type="repeat" description="ANK" evidence="3">
    <location>
        <begin position="1483"/>
        <end position="1519"/>
    </location>
</feature>
<evidence type="ECO:0000256" key="1">
    <source>
        <dbReference type="ARBA" id="ARBA00022737"/>
    </source>
</evidence>
<feature type="region of interest" description="Disordered" evidence="4">
    <location>
        <begin position="1726"/>
        <end position="1765"/>
    </location>
</feature>
<feature type="domain" description="NWD NACHT-NTPase N-terminal" evidence="5">
    <location>
        <begin position="189"/>
        <end position="253"/>
    </location>
</feature>
<gene>
    <name evidence="7" type="ORF">N8I77_013594</name>
</gene>
<feature type="repeat" description="ANK" evidence="3">
    <location>
        <begin position="1218"/>
        <end position="1255"/>
    </location>
</feature>
<accession>A0AAD9S0Z9</accession>
<sequence>MRKASRLWRRLRGGRSDKTQVADDATGDSSNLNSDSQESALPVAVHSDASNPLLAPERDDRDTAEAMWLDAYKKLEEGQETREMVIAYEELLGQQLHGLGKMVEIDVNAPNAFSGCPDPREKISTMRRVTEATLEKASRHSESKQKFVKAAKVISTISSSIIKPMLQTEAVASLAWAGVCVAPEDSQHIALRDCLRDNIQELYYNLLIYEMQCVCYCYRDSHVKKTLQALVTLDDWKGRMTSIKELESRIQLDVSQFGHVQIQDDLDNIAQNAERMFTGIDHYLQRLLESQEQTFSVQETIRLQELVGQFSTSDYNKQMRLNPTRIPGTCEWFCNHDTFKEWLGTDHGLLLVSADPGCGKSTLARCLIEEVLPQQKSTGKVSIKTLRMAQPTSVLKVSHKLLYFFFKDTNEQKRLSTAICAVLHQMLLDDHTLVSKLEDRIKQAGEKVTEHTSTLWKLFSQACERCSESIICVLDAIDECDPGDSPELIRDIQDLVKSELRIRFLITTRGYPRLLNQFNAYESGLIYLDGDGKNEKDAIQEEISLVLDYRLEELSKIKKLDQQPERKTAIEEALRSKGSKQRTYLWLKLGFDILGRIPWKSDSDWKKVINSPPQDVNDAYATLLQKVPEEEKSYVKILLHLVVAARRPLTLREMAIAIVVRDNPGTIDEKSLGLQSDTEFKNWILHTCGFFVTIYNNELYFIHQTAKEFLVNSGRDASWPHVLDWFPPVTDQIAHKSMAESCISYLSLKAFRYRRFQERAWAFEYPELSEEDWNRDEERNCLFRDHGFLEYTVGFWTHHFELCQNFKGFDCEDVGEAFTSHYIALFVPDGTNAPGWICLYPWSFQDNSRGVLELFDNYNLRYTALHFDHCRLLKYSQCQNAQASNTLLHAAAALNAANCVRYLILNDAEIDAQDDSGSTALCLATRDSAMASATTLLDYNADVNLGKTTDQLPLSHVLKQLQDWRPESPELLRKIVDHGADLNNTFMKGTRLWRPLAWISSIEWDSTMVPYNSDSSSTLSLDEWVIGKLSASDFNSVPDLFLNLDLSSEEHFLAAYNNSLTKFFLDHGANIDDTFPYASENNDHAVPMTALEHACVFATIEEAGHTFWNALCLLYSGADGSINTETTHSALDRLFFPEPYEVAWYLDPAFTLRGEDRCQILATLLLEQGPTSGYINKRFASKAMQTRLHMVADGVQFLQMKMKLLLSHGAYADCRDENEKTPMHYLASHYGRELEVCAALKLLIEKGAALEVRDSLGRTPMHYVKEATVLDILVENGADIEARDYQGNTPLLAILARGEDYSGSILVQSLLSIGADLTVSNCAGETPMHIAATLGSIASLAHLLNGEMDLEVTGKAGRTPLQAALNHRSLETAVCLLERGAIAKPLMERGFDIEQRGAHTGANLLAFASGYHAHDIVRILLRRGANPNALPKVGLADVERYLDRSDCMDIENKWSFKAKRLDARTSEIENPEFLFSRRHETFPEERPLHLALRSQWTRDAEITIDSLLKHGADIDARSSTGLTPLHVACERGNEEGVHFLLQRGARVNLTNWDDESALYFACTDWQPSPTLLQTLLLHGETLGSGCYDESELYSMAEAWEYTADGPNGNEYEDPDYSRHSSCQKTDSDTTNGYTTGLNHVSCCPCRQCCHERQACATAQILLDAGAWTQLRDYKQKVGSPVEKARENGWADLAILLKEAAVPIWRRAWLPPNTRRWSLPAAKSARLDVDDSDEDSSNEIGRLEFDESDDDSSNGTARLSRWSSCL</sequence>
<feature type="repeat" description="ANK" evidence="3">
    <location>
        <begin position="1520"/>
        <end position="1552"/>
    </location>
</feature>
<dbReference type="PANTHER" id="PTHR24123">
    <property type="entry name" value="ANKYRIN REPEAT-CONTAINING"/>
    <property type="match status" value="1"/>
</dbReference>
<keyword evidence="8" id="KW-1185">Reference proteome</keyword>
<dbReference type="InterPro" id="IPR027417">
    <property type="entry name" value="P-loop_NTPase"/>
</dbReference>
<dbReference type="SMART" id="SM00248">
    <property type="entry name" value="ANK"/>
    <property type="match status" value="13"/>
</dbReference>
<feature type="region of interest" description="Disordered" evidence="4">
    <location>
        <begin position="1"/>
        <end position="39"/>
    </location>
</feature>
<dbReference type="SUPFAM" id="SSF48403">
    <property type="entry name" value="Ankyrin repeat"/>
    <property type="match status" value="2"/>
</dbReference>
<evidence type="ECO:0000256" key="3">
    <source>
        <dbReference type="PROSITE-ProRule" id="PRU00023"/>
    </source>
</evidence>
<organism evidence="7 8">
    <name type="scientific">Phomopsis amygdali</name>
    <name type="common">Fusicoccum amygdali</name>
    <dbReference type="NCBI Taxonomy" id="1214568"/>
    <lineage>
        <taxon>Eukaryota</taxon>
        <taxon>Fungi</taxon>
        <taxon>Dikarya</taxon>
        <taxon>Ascomycota</taxon>
        <taxon>Pezizomycotina</taxon>
        <taxon>Sordariomycetes</taxon>
        <taxon>Sordariomycetidae</taxon>
        <taxon>Diaporthales</taxon>
        <taxon>Diaporthaceae</taxon>
        <taxon>Diaporthe</taxon>
    </lineage>
</organism>
<dbReference type="InterPro" id="IPR002110">
    <property type="entry name" value="Ankyrin_rpt"/>
</dbReference>
<protein>
    <submittedName>
        <fullName evidence="7">Uncharacterized protein</fullName>
    </submittedName>
</protein>
<dbReference type="SUPFAM" id="SSF52540">
    <property type="entry name" value="P-loop containing nucleoside triphosphate hydrolases"/>
    <property type="match status" value="1"/>
</dbReference>
<dbReference type="Proteomes" id="UP001265746">
    <property type="component" value="Unassembled WGS sequence"/>
</dbReference>
<evidence type="ECO:0000259" key="5">
    <source>
        <dbReference type="Pfam" id="PF17100"/>
    </source>
</evidence>
<feature type="compositionally biased region" description="Polar residues" evidence="4">
    <location>
        <begin position="27"/>
        <end position="39"/>
    </location>
</feature>
<dbReference type="Gene3D" id="3.40.50.300">
    <property type="entry name" value="P-loop containing nucleotide triphosphate hydrolases"/>
    <property type="match status" value="1"/>
</dbReference>
<evidence type="ECO:0000313" key="7">
    <source>
        <dbReference type="EMBL" id="KAK2596088.1"/>
    </source>
</evidence>
<evidence type="ECO:0000313" key="8">
    <source>
        <dbReference type="Proteomes" id="UP001265746"/>
    </source>
</evidence>
<feature type="domain" description="Nephrocystin 3-like N-terminal" evidence="6">
    <location>
        <begin position="328"/>
        <end position="509"/>
    </location>
</feature>
<dbReference type="Gene3D" id="1.25.40.20">
    <property type="entry name" value="Ankyrin repeat-containing domain"/>
    <property type="match status" value="4"/>
</dbReference>
<feature type="compositionally biased region" description="Basic residues" evidence="4">
    <location>
        <begin position="1"/>
        <end position="13"/>
    </location>
</feature>
<dbReference type="Pfam" id="PF12796">
    <property type="entry name" value="Ank_2"/>
    <property type="match status" value="4"/>
</dbReference>
<dbReference type="InterPro" id="IPR051165">
    <property type="entry name" value="Multifunctional_ANK_Repeat"/>
</dbReference>
<evidence type="ECO:0000256" key="2">
    <source>
        <dbReference type="ARBA" id="ARBA00023043"/>
    </source>
</evidence>
<comment type="caution">
    <text evidence="7">The sequence shown here is derived from an EMBL/GenBank/DDBJ whole genome shotgun (WGS) entry which is preliminary data.</text>
</comment>
<keyword evidence="1" id="KW-0677">Repeat</keyword>
<dbReference type="InterPro" id="IPR056884">
    <property type="entry name" value="NPHP3-like_N"/>
</dbReference>
<dbReference type="Pfam" id="PF24883">
    <property type="entry name" value="NPHP3_N"/>
    <property type="match status" value="1"/>
</dbReference>
<evidence type="ECO:0000256" key="4">
    <source>
        <dbReference type="SAM" id="MobiDB-lite"/>
    </source>
</evidence>
<dbReference type="PRINTS" id="PR01415">
    <property type="entry name" value="ANKYRIN"/>
</dbReference>
<feature type="repeat" description="ANK" evidence="3">
    <location>
        <begin position="1323"/>
        <end position="1355"/>
    </location>
</feature>
<feature type="repeat" description="ANK" evidence="3">
    <location>
        <begin position="883"/>
        <end position="915"/>
    </location>
</feature>